<dbReference type="Pfam" id="PF13432">
    <property type="entry name" value="TPR_16"/>
    <property type="match status" value="2"/>
</dbReference>
<dbReference type="InterPro" id="IPR056940">
    <property type="entry name" value="PEX18_PEX21_C"/>
</dbReference>
<dbReference type="InterPro" id="IPR024111">
    <property type="entry name" value="PEX5/PEX5L"/>
</dbReference>
<evidence type="ECO:0000313" key="10">
    <source>
        <dbReference type="Proteomes" id="UP000015103"/>
    </source>
</evidence>
<dbReference type="GO" id="GO:0005829">
    <property type="term" value="C:cytosol"/>
    <property type="evidence" value="ECO:0007669"/>
    <property type="project" value="TreeGrafter"/>
</dbReference>
<dbReference type="AlphaFoldDB" id="T1ICX4"/>
<dbReference type="GO" id="GO:0016560">
    <property type="term" value="P:protein import into peroxisome matrix, docking"/>
    <property type="evidence" value="ECO:0007669"/>
    <property type="project" value="TreeGrafter"/>
</dbReference>
<dbReference type="InParanoid" id="T1ICX4"/>
<dbReference type="Pfam" id="PF25098">
    <property type="entry name" value="PEX18_PEX21_C"/>
    <property type="match status" value="1"/>
</dbReference>
<dbReference type="PANTHER" id="PTHR10130:SF0">
    <property type="entry name" value="GH08708P"/>
    <property type="match status" value="1"/>
</dbReference>
<proteinExistence type="inferred from homology"/>
<dbReference type="SMART" id="SM00028">
    <property type="entry name" value="TPR"/>
    <property type="match status" value="4"/>
</dbReference>
<keyword evidence="7" id="KW-0576">Peroxisome</keyword>
<dbReference type="GO" id="GO:0005778">
    <property type="term" value="C:peroxisomal membrane"/>
    <property type="evidence" value="ECO:0007669"/>
    <property type="project" value="TreeGrafter"/>
</dbReference>
<evidence type="ECO:0000256" key="2">
    <source>
        <dbReference type="ARBA" id="ARBA00004496"/>
    </source>
</evidence>
<evidence type="ECO:0000256" key="6">
    <source>
        <dbReference type="ARBA" id="ARBA00022803"/>
    </source>
</evidence>
<dbReference type="Gene3D" id="1.25.40.10">
    <property type="entry name" value="Tetratricopeptide repeat domain"/>
    <property type="match status" value="1"/>
</dbReference>
<dbReference type="EnsemblMetazoa" id="RPRC014144-RA">
    <property type="protein sequence ID" value="RPRC014144-PA"/>
    <property type="gene ID" value="RPRC014144"/>
</dbReference>
<evidence type="ECO:0000259" key="8">
    <source>
        <dbReference type="Pfam" id="PF25098"/>
    </source>
</evidence>
<accession>T1ICX4</accession>
<dbReference type="PANTHER" id="PTHR10130">
    <property type="entry name" value="PEROXISOMAL TARGETING SIGNAL 1 RECEPTOR PEX5"/>
    <property type="match status" value="1"/>
</dbReference>
<evidence type="ECO:0000256" key="3">
    <source>
        <dbReference type="ARBA" id="ARBA00005348"/>
    </source>
</evidence>
<dbReference type="InterPro" id="IPR011990">
    <property type="entry name" value="TPR-like_helical_dom_sf"/>
</dbReference>
<dbReference type="eggNOG" id="KOG1125">
    <property type="taxonomic scope" value="Eukaryota"/>
</dbReference>
<evidence type="ECO:0000256" key="7">
    <source>
        <dbReference type="ARBA" id="ARBA00023140"/>
    </source>
</evidence>
<keyword evidence="10" id="KW-1185">Reference proteome</keyword>
<comment type="subcellular location">
    <subcellularLocation>
        <location evidence="2">Cytoplasm</location>
    </subcellularLocation>
    <subcellularLocation>
        <location evidence="1">Peroxisome</location>
    </subcellularLocation>
</comment>
<name>T1ICX4_RHOPR</name>
<dbReference type="Gene3D" id="6.10.280.230">
    <property type="match status" value="1"/>
</dbReference>
<dbReference type="VEuPathDB" id="VectorBase:RPRC014144"/>
<dbReference type="GO" id="GO:0005052">
    <property type="term" value="F:peroxisome matrix targeting signal-1 binding"/>
    <property type="evidence" value="ECO:0007669"/>
    <property type="project" value="TreeGrafter"/>
</dbReference>
<dbReference type="STRING" id="13249.T1ICX4"/>
<sequence length="650" mass="72570">MSLRKLVEGDCGGANSLVSLTSHFVQDRGLKDEGFHGFSDSIASANSEQIWHLSSIVDEQQEGLRSLNLSTLQLVQEFLEETMVQSTQPFRMDSLLAEMRDLEGRMGPIRSPPVSQLAIEEDVQAWAQQYLNAGKHFDEHAEPGIWTAEPNDVLDPSSDYLDLGIGPKWATEYLQRTQESVLDEPTLGDLSNSVEYVDTKDDLQELAADVIQSVKDDEKFSDSKFMKYMKQIRDGDITVSSEDSTDTKANHWSLEFEHPICQLKYLPKKTKLLEPENKDTKSSEDAASSTSKEDTFNKQLWSKLSEQWENLAIADDSNSWISEFGDFSSVFKDYKFASDNPMTELVNALEEGKARLEAGDLPSAVLCFEAAAKNEPENSLAWQLLGTTQAENEQDPQAIAALKKCIQLDPTNLTALMALAVSYTNENFQNQACRALKEWLHMNPKYSDLVKEPSASDHGLIGITSIMTSYYYFSELHGEVKNLYLEAARRNPTHTIDADVQCGLGVLFNLSGDTEMAADCFKAALQAKPNDSRMWNRLGATLANGSRSEEAVDAYRSALQLSPGFIRARYNLGITCVHLGAHREAGEHLLTALNQQASGRGPQGEFSLSMSESIWNTLKLVISLLDRNDLMEDVNKRYLLTSLIYFELNI</sequence>
<dbReference type="InterPro" id="IPR019734">
    <property type="entry name" value="TPR_rpt"/>
</dbReference>
<evidence type="ECO:0000256" key="1">
    <source>
        <dbReference type="ARBA" id="ARBA00004275"/>
    </source>
</evidence>
<dbReference type="OMA" id="NYRMKGP"/>
<evidence type="ECO:0000256" key="4">
    <source>
        <dbReference type="ARBA" id="ARBA00022490"/>
    </source>
</evidence>
<reference evidence="9" key="1">
    <citation type="submission" date="2015-05" db="UniProtKB">
        <authorList>
            <consortium name="EnsemblMetazoa"/>
        </authorList>
    </citation>
    <scope>IDENTIFICATION</scope>
</reference>
<dbReference type="PROSITE" id="PS50005">
    <property type="entry name" value="TPR"/>
    <property type="match status" value="3"/>
</dbReference>
<feature type="domain" description="PEX18/PEX21 C-terminal" evidence="8">
    <location>
        <begin position="200"/>
        <end position="250"/>
    </location>
</feature>
<organism evidence="9 10">
    <name type="scientific">Rhodnius prolixus</name>
    <name type="common">Triatomid bug</name>
    <dbReference type="NCBI Taxonomy" id="13249"/>
    <lineage>
        <taxon>Eukaryota</taxon>
        <taxon>Metazoa</taxon>
        <taxon>Ecdysozoa</taxon>
        <taxon>Arthropoda</taxon>
        <taxon>Hexapoda</taxon>
        <taxon>Insecta</taxon>
        <taxon>Pterygota</taxon>
        <taxon>Neoptera</taxon>
        <taxon>Paraneoptera</taxon>
        <taxon>Hemiptera</taxon>
        <taxon>Heteroptera</taxon>
        <taxon>Panheteroptera</taxon>
        <taxon>Cimicomorpha</taxon>
        <taxon>Reduviidae</taxon>
        <taxon>Triatominae</taxon>
        <taxon>Rhodnius</taxon>
    </lineage>
</organism>
<evidence type="ECO:0000256" key="5">
    <source>
        <dbReference type="ARBA" id="ARBA00022737"/>
    </source>
</evidence>
<dbReference type="SUPFAM" id="SSF48452">
    <property type="entry name" value="TPR-like"/>
    <property type="match status" value="1"/>
</dbReference>
<dbReference type="FunCoup" id="T1ICX4">
    <property type="interactions" value="420"/>
</dbReference>
<keyword evidence="4" id="KW-0963">Cytoplasm</keyword>
<dbReference type="EMBL" id="ACPB03002946">
    <property type="status" value="NOT_ANNOTATED_CDS"/>
    <property type="molecule type" value="Genomic_DNA"/>
</dbReference>
<keyword evidence="6" id="KW-0802">TPR repeat</keyword>
<evidence type="ECO:0000313" key="9">
    <source>
        <dbReference type="EnsemblMetazoa" id="RPRC014144-PA"/>
    </source>
</evidence>
<dbReference type="HOGENOM" id="CLU_013516_4_0_1"/>
<keyword evidence="5" id="KW-0677">Repeat</keyword>
<dbReference type="Proteomes" id="UP000015103">
    <property type="component" value="Unassembled WGS sequence"/>
</dbReference>
<comment type="similarity">
    <text evidence="3">Belongs to the peroxisomal targeting signal receptor family.</text>
</comment>
<protein>
    <submittedName>
        <fullName evidence="9">PTS1-BP</fullName>
    </submittedName>
</protein>